<organism evidence="2 3">
    <name type="scientific">Streptomyces alanosinicus</name>
    <dbReference type="NCBI Taxonomy" id="68171"/>
    <lineage>
        <taxon>Bacteria</taxon>
        <taxon>Bacillati</taxon>
        <taxon>Actinomycetota</taxon>
        <taxon>Actinomycetes</taxon>
        <taxon>Kitasatosporales</taxon>
        <taxon>Streptomycetaceae</taxon>
        <taxon>Streptomyces</taxon>
    </lineage>
</organism>
<feature type="transmembrane region" description="Helical" evidence="1">
    <location>
        <begin position="20"/>
        <end position="40"/>
    </location>
</feature>
<dbReference type="Proteomes" id="UP000655443">
    <property type="component" value="Unassembled WGS sequence"/>
</dbReference>
<dbReference type="AlphaFoldDB" id="A0A918IPQ0"/>
<keyword evidence="1" id="KW-0472">Membrane</keyword>
<protein>
    <submittedName>
        <fullName evidence="2">Uncharacterized protein</fullName>
    </submittedName>
</protein>
<comment type="caution">
    <text evidence="2">The sequence shown here is derived from an EMBL/GenBank/DDBJ whole genome shotgun (WGS) entry which is preliminary data.</text>
</comment>
<accession>A0A918IPQ0</accession>
<sequence length="48" mass="5527">MPGPEPDEPRPAGTKRRRVVRVLTCMQPAVVVLKFVYYAVRVVRELMD</sequence>
<evidence type="ECO:0000313" key="3">
    <source>
        <dbReference type="Proteomes" id="UP000655443"/>
    </source>
</evidence>
<dbReference type="RefSeq" id="WP_189960051.1">
    <property type="nucleotide sequence ID" value="NZ_BMVG01000094.1"/>
</dbReference>
<keyword evidence="3" id="KW-1185">Reference proteome</keyword>
<name>A0A918IPQ0_9ACTN</name>
<evidence type="ECO:0000256" key="1">
    <source>
        <dbReference type="SAM" id="Phobius"/>
    </source>
</evidence>
<proteinExistence type="predicted"/>
<reference evidence="2" key="1">
    <citation type="journal article" date="2014" name="Int. J. Syst. Evol. Microbiol.">
        <title>Complete genome sequence of Corynebacterium casei LMG S-19264T (=DSM 44701T), isolated from a smear-ripened cheese.</title>
        <authorList>
            <consortium name="US DOE Joint Genome Institute (JGI-PGF)"/>
            <person name="Walter F."/>
            <person name="Albersmeier A."/>
            <person name="Kalinowski J."/>
            <person name="Ruckert C."/>
        </authorList>
    </citation>
    <scope>NUCLEOTIDE SEQUENCE</scope>
    <source>
        <strain evidence="2">JCM 4714</strain>
    </source>
</reference>
<evidence type="ECO:0000313" key="2">
    <source>
        <dbReference type="EMBL" id="GGW24581.1"/>
    </source>
</evidence>
<dbReference type="EMBL" id="BMVG01000094">
    <property type="protein sequence ID" value="GGW24581.1"/>
    <property type="molecule type" value="Genomic_DNA"/>
</dbReference>
<reference evidence="2" key="2">
    <citation type="submission" date="2020-09" db="EMBL/GenBank/DDBJ databases">
        <authorList>
            <person name="Sun Q."/>
            <person name="Ohkuma M."/>
        </authorList>
    </citation>
    <scope>NUCLEOTIDE SEQUENCE</scope>
    <source>
        <strain evidence="2">JCM 4714</strain>
    </source>
</reference>
<keyword evidence="1" id="KW-1133">Transmembrane helix</keyword>
<gene>
    <name evidence="2" type="ORF">GCM10010339_94370</name>
</gene>
<keyword evidence="1" id="KW-0812">Transmembrane</keyword>